<dbReference type="InterPro" id="IPR001584">
    <property type="entry name" value="Integrase_cat-core"/>
</dbReference>
<dbReference type="InterPro" id="IPR036875">
    <property type="entry name" value="Znf_CCHC_sf"/>
</dbReference>
<keyword evidence="8" id="KW-0862">Zinc</keyword>
<dbReference type="GO" id="GO:0003677">
    <property type="term" value="F:DNA binding"/>
    <property type="evidence" value="ECO:0007669"/>
    <property type="project" value="UniProtKB-KW"/>
</dbReference>
<dbReference type="FunFam" id="1.10.340.70:FF:000001">
    <property type="entry name" value="Retrovirus-related Pol polyprotein from transposon gypsy-like Protein"/>
    <property type="match status" value="1"/>
</dbReference>
<keyword evidence="3" id="KW-0548">Nucleotidyltransferase</keyword>
<dbReference type="Proteomes" id="UP000245207">
    <property type="component" value="Unassembled WGS sequence"/>
</dbReference>
<dbReference type="Pfam" id="PF24626">
    <property type="entry name" value="SH3_Tf2-1"/>
    <property type="match status" value="1"/>
</dbReference>
<dbReference type="SUPFAM" id="SSF57756">
    <property type="entry name" value="Retrovirus zinc finger-like domains"/>
    <property type="match status" value="1"/>
</dbReference>
<feature type="compositionally biased region" description="Polar residues" evidence="9">
    <location>
        <begin position="257"/>
        <end position="270"/>
    </location>
</feature>
<dbReference type="Pfam" id="PF00098">
    <property type="entry name" value="zf-CCHC"/>
    <property type="match status" value="1"/>
</dbReference>
<dbReference type="InterPro" id="IPR043502">
    <property type="entry name" value="DNA/RNA_pol_sf"/>
</dbReference>
<dbReference type="GO" id="GO:0015074">
    <property type="term" value="P:DNA integration"/>
    <property type="evidence" value="ECO:0007669"/>
    <property type="project" value="InterPro"/>
</dbReference>
<dbReference type="Pfam" id="PF17921">
    <property type="entry name" value="Integrase_H2C2"/>
    <property type="match status" value="1"/>
</dbReference>
<feature type="region of interest" description="Disordered" evidence="9">
    <location>
        <begin position="1"/>
        <end position="28"/>
    </location>
</feature>
<protein>
    <recommendedName>
        <fullName evidence="1">RNA-directed DNA polymerase</fullName>
        <ecNumber evidence="1">2.7.7.49</ecNumber>
    </recommendedName>
</protein>
<dbReference type="InterPro" id="IPR005162">
    <property type="entry name" value="Retrotrans_gag_dom"/>
</dbReference>
<sequence>MPPRKQPRAANNGDDGADNADLRRANADLQRQVDTLTQRLNEFVNMHHPDDDVTVTDENPFADLRNPSPERPNHRWEHSFKVEIPTFDGSLKPEEFVDWLSQIDEILEFKKVPDDRRVSLVAIRLRGRAQAWWQQLKQTRVRSGKAKITSWDKFKKHARAAFLPYNFERELYQRFQNLRQGTRSVDDYTTTFYELLARTDLNESPFQLVSRYIGGLRLQLQNVLNMFDPLTIAEAHQRASQAEKQLNQRVLGGFRQVSDSASRTGSSTQAPRPPGSPQVPAPTPGTSNPPQGRPGGGLRCFNCGELGHRQADCRNPKSTNRGLWTEVIESESDSTPVYDEYADDVNEEYVSGDVGPLLMLRRSFLTPRAPDNEWLRNNLFHSTCTIGGKVCTFIIDAGSCENVISETAVSKLSLSTEHHPKPYRLSWLSQGTDVTVSKRVLVNFSIGPTYNDAIYCDVVAMDACHLLLGRPWQYDNTVLHDGRSNTYSFMFCGKKIVLIPHKPKGVAATTAQVPPPTTLLSRGPFQAAMEEFGMVFILFSCPLASATSHVVPVEVQPLLHEFADVFPESLPSELPPLRDIQHHIDLVRVLLYPTDLIIVEELLAKGHIRESLSPCAVPALLTPKKDGSWRMCVDSRAINKITVRYRFPIPRLDDLLDQLGGACVFSKLDLKSGYHQIRIRMGDEWKTAFKTREGLYEWLVMPFGLSNAPSTFMRVMNQALRPFIGKFVVVYFDDILIYSVNPVVHLEHLREVLLVLRRDKFYAATAKCAFLSASIHFLGYVVSREGLKVDPSKVSAVDQWPRPSSITEVRSFHGLASFYRRFIPHFSGIMAPITDCMKGTKFHWTNDAEAAFLEIKHRLTSAPILVLPDFSQAFELHCDASKAGIGAVISQSGRPVAYFSEKLSGAKLRFSTYDVEFYAIVQAIKHWRHYLFQREFVLYTDHDSLKHLGSQDKVSHRHASWISYLQQFTFVIKHKAGVSNRVADALSRRHGLLTEMRVHVPGFDSFLELYVDDPFFSQVLLRIQQGDSTDFVLEDGFLFRGVQLCIPDCSLRLKMIQELHNEGHVGRDRTFQLLAGSYFWPSMRKEVGRFVARCRVCQLAKGASTNAGLYLPLPIPTQPWSDVSMDFVLGLPRTQRGSDSIYVVVDRFSKMVHFIPCKKTSDAVAVAQLYFRDVYRLHGLPASIVSDRDTRFVSHFWRSLWRLVNTQLNFSSAYHPQTDGQTEVVNRSLGNLLRSLVGDHPKAWDQKLPQAEFAHNHAVNRSTGFSPFHVVYGLSPWGPLDLLALPSKVRPHATAEEFVDQLARVHQTTHEHLIAATAKYKEKADQKRRVVAFDVGDYVWAILTKDRFPAHEYSKLAAKKIGPVEIVEKINPNAYRLRLPSHVRTSDVFNVKHLVPFIGDSSSDEDDAVPDSRSNLLYPGGNDAVQSEEVFMQKMAHPKLLRKCQTSSKAYVIF</sequence>
<dbReference type="Pfam" id="PF17917">
    <property type="entry name" value="RT_RNaseH"/>
    <property type="match status" value="1"/>
</dbReference>
<feature type="domain" description="Reverse transcriptase" evidence="11">
    <location>
        <begin position="603"/>
        <end position="782"/>
    </location>
</feature>
<comment type="caution">
    <text evidence="13">The sequence shown here is derived from an EMBL/GenBank/DDBJ whole genome shotgun (WGS) entry which is preliminary data.</text>
</comment>
<dbReference type="PROSITE" id="PS50878">
    <property type="entry name" value="RT_POL"/>
    <property type="match status" value="1"/>
</dbReference>
<evidence type="ECO:0000313" key="14">
    <source>
        <dbReference type="Proteomes" id="UP000245207"/>
    </source>
</evidence>
<dbReference type="EMBL" id="PKPP01004529">
    <property type="protein sequence ID" value="PWA63920.1"/>
    <property type="molecule type" value="Genomic_DNA"/>
</dbReference>
<feature type="domain" description="Integrase catalytic" evidence="12">
    <location>
        <begin position="1115"/>
        <end position="1275"/>
    </location>
</feature>
<dbReference type="PANTHER" id="PTHR35046">
    <property type="entry name" value="ZINC KNUCKLE (CCHC-TYPE) FAMILY PROTEIN"/>
    <property type="match status" value="1"/>
</dbReference>
<dbReference type="FunFam" id="3.30.70.270:FF:000020">
    <property type="entry name" value="Transposon Tf2-6 polyprotein-like Protein"/>
    <property type="match status" value="1"/>
</dbReference>
<keyword evidence="8" id="KW-0863">Zinc-finger</keyword>
<proteinExistence type="predicted"/>
<evidence type="ECO:0000256" key="7">
    <source>
        <dbReference type="ARBA" id="ARBA00022918"/>
    </source>
</evidence>
<dbReference type="PROSITE" id="PS50994">
    <property type="entry name" value="INTEGRASE"/>
    <property type="match status" value="1"/>
</dbReference>
<dbReference type="CDD" id="cd09274">
    <property type="entry name" value="RNase_HI_RT_Ty3"/>
    <property type="match status" value="1"/>
</dbReference>
<feature type="region of interest" description="Disordered" evidence="9">
    <location>
        <begin position="257"/>
        <end position="299"/>
    </location>
</feature>
<dbReference type="PROSITE" id="PS50158">
    <property type="entry name" value="ZF_CCHC"/>
    <property type="match status" value="1"/>
</dbReference>
<gene>
    <name evidence="13" type="ORF">CTI12_AA348940</name>
</gene>
<dbReference type="SUPFAM" id="SSF56672">
    <property type="entry name" value="DNA/RNA polymerases"/>
    <property type="match status" value="1"/>
</dbReference>
<reference evidence="13 14" key="1">
    <citation type="journal article" date="2018" name="Mol. Plant">
        <title>The genome of Artemisia annua provides insight into the evolution of Asteraceae family and artemisinin biosynthesis.</title>
        <authorList>
            <person name="Shen Q."/>
            <person name="Zhang L."/>
            <person name="Liao Z."/>
            <person name="Wang S."/>
            <person name="Yan T."/>
            <person name="Shi P."/>
            <person name="Liu M."/>
            <person name="Fu X."/>
            <person name="Pan Q."/>
            <person name="Wang Y."/>
            <person name="Lv Z."/>
            <person name="Lu X."/>
            <person name="Zhang F."/>
            <person name="Jiang W."/>
            <person name="Ma Y."/>
            <person name="Chen M."/>
            <person name="Hao X."/>
            <person name="Li L."/>
            <person name="Tang Y."/>
            <person name="Lv G."/>
            <person name="Zhou Y."/>
            <person name="Sun X."/>
            <person name="Brodelius P.E."/>
            <person name="Rose J.K.C."/>
            <person name="Tang K."/>
        </authorList>
    </citation>
    <scope>NUCLEOTIDE SEQUENCE [LARGE SCALE GENOMIC DNA]</scope>
    <source>
        <strain evidence="14">cv. Huhao1</strain>
        <tissue evidence="13">Leaf</tissue>
    </source>
</reference>
<keyword evidence="5" id="KW-0255">Endonuclease</keyword>
<dbReference type="SMART" id="SM00343">
    <property type="entry name" value="ZnF_C2HC"/>
    <property type="match status" value="1"/>
</dbReference>
<keyword evidence="4" id="KW-0540">Nuclease</keyword>
<dbReference type="InterPro" id="IPR012337">
    <property type="entry name" value="RNaseH-like_sf"/>
</dbReference>
<evidence type="ECO:0000256" key="1">
    <source>
        <dbReference type="ARBA" id="ARBA00012493"/>
    </source>
</evidence>
<evidence type="ECO:0000256" key="8">
    <source>
        <dbReference type="PROSITE-ProRule" id="PRU00047"/>
    </source>
</evidence>
<dbReference type="Gene3D" id="3.10.10.10">
    <property type="entry name" value="HIV Type 1 Reverse Transcriptase, subunit A, domain 1"/>
    <property type="match status" value="1"/>
</dbReference>
<keyword evidence="6" id="KW-0378">Hydrolase</keyword>
<dbReference type="InterPro" id="IPR041588">
    <property type="entry name" value="Integrase_H2C2"/>
</dbReference>
<dbReference type="Gene3D" id="3.30.70.270">
    <property type="match status" value="2"/>
</dbReference>
<dbReference type="OrthoDB" id="407598at2759"/>
<dbReference type="InterPro" id="IPR041373">
    <property type="entry name" value="RT_RNaseH"/>
</dbReference>
<dbReference type="InterPro" id="IPR056924">
    <property type="entry name" value="SH3_Tf2-1"/>
</dbReference>
<dbReference type="PANTHER" id="PTHR35046:SF18">
    <property type="entry name" value="RNA-DIRECTED DNA POLYMERASE"/>
    <property type="match status" value="1"/>
</dbReference>
<accession>A0A2U1MRQ8</accession>
<dbReference type="Gene3D" id="3.30.420.10">
    <property type="entry name" value="Ribonuclease H-like superfamily/Ribonuclease H"/>
    <property type="match status" value="1"/>
</dbReference>
<evidence type="ECO:0000259" key="11">
    <source>
        <dbReference type="PROSITE" id="PS50878"/>
    </source>
</evidence>
<evidence type="ECO:0000313" key="13">
    <source>
        <dbReference type="EMBL" id="PWA63920.1"/>
    </source>
</evidence>
<evidence type="ECO:0000256" key="3">
    <source>
        <dbReference type="ARBA" id="ARBA00022695"/>
    </source>
</evidence>
<dbReference type="Gene3D" id="2.40.70.10">
    <property type="entry name" value="Acid Proteases"/>
    <property type="match status" value="1"/>
</dbReference>
<keyword evidence="8" id="KW-0479">Metal-binding</keyword>
<dbReference type="Pfam" id="PF00665">
    <property type="entry name" value="rve"/>
    <property type="match status" value="1"/>
</dbReference>
<evidence type="ECO:0000256" key="9">
    <source>
        <dbReference type="SAM" id="MobiDB-lite"/>
    </source>
</evidence>
<evidence type="ECO:0000256" key="2">
    <source>
        <dbReference type="ARBA" id="ARBA00022679"/>
    </source>
</evidence>
<name>A0A2U1MRQ8_ARTAN</name>
<organism evidence="13 14">
    <name type="scientific">Artemisia annua</name>
    <name type="common">Sweet wormwood</name>
    <dbReference type="NCBI Taxonomy" id="35608"/>
    <lineage>
        <taxon>Eukaryota</taxon>
        <taxon>Viridiplantae</taxon>
        <taxon>Streptophyta</taxon>
        <taxon>Embryophyta</taxon>
        <taxon>Tracheophyta</taxon>
        <taxon>Spermatophyta</taxon>
        <taxon>Magnoliopsida</taxon>
        <taxon>eudicotyledons</taxon>
        <taxon>Gunneridae</taxon>
        <taxon>Pentapetalae</taxon>
        <taxon>asterids</taxon>
        <taxon>campanulids</taxon>
        <taxon>Asterales</taxon>
        <taxon>Asteraceae</taxon>
        <taxon>Asteroideae</taxon>
        <taxon>Anthemideae</taxon>
        <taxon>Artemisiinae</taxon>
        <taxon>Artemisia</taxon>
    </lineage>
</organism>
<dbReference type="InterPro" id="IPR001878">
    <property type="entry name" value="Znf_CCHC"/>
</dbReference>
<evidence type="ECO:0000256" key="5">
    <source>
        <dbReference type="ARBA" id="ARBA00022759"/>
    </source>
</evidence>
<evidence type="ECO:0000259" key="12">
    <source>
        <dbReference type="PROSITE" id="PS50994"/>
    </source>
</evidence>
<dbReference type="InterPro" id="IPR036397">
    <property type="entry name" value="RNaseH_sf"/>
</dbReference>
<keyword evidence="7 13" id="KW-0695">RNA-directed DNA polymerase</keyword>
<dbReference type="Gene3D" id="3.10.20.370">
    <property type="match status" value="1"/>
</dbReference>
<dbReference type="InterPro" id="IPR000477">
    <property type="entry name" value="RT_dom"/>
</dbReference>
<dbReference type="Gene3D" id="4.10.60.10">
    <property type="entry name" value="Zinc finger, CCHC-type"/>
    <property type="match status" value="1"/>
</dbReference>
<feature type="domain" description="CCHC-type" evidence="10">
    <location>
        <begin position="299"/>
        <end position="315"/>
    </location>
</feature>
<dbReference type="Pfam" id="PF00078">
    <property type="entry name" value="RVT_1"/>
    <property type="match status" value="1"/>
</dbReference>
<dbReference type="Gene3D" id="1.10.340.70">
    <property type="match status" value="1"/>
</dbReference>
<dbReference type="CDD" id="cd01647">
    <property type="entry name" value="RT_LTR"/>
    <property type="match status" value="1"/>
</dbReference>
<keyword evidence="14" id="KW-1185">Reference proteome</keyword>
<dbReference type="Pfam" id="PF13650">
    <property type="entry name" value="Asp_protease_2"/>
    <property type="match status" value="1"/>
</dbReference>
<dbReference type="EC" id="2.7.7.49" evidence="1"/>
<dbReference type="Pfam" id="PF03732">
    <property type="entry name" value="Retrotrans_gag"/>
    <property type="match status" value="1"/>
</dbReference>
<dbReference type="STRING" id="35608.A0A2U1MRQ8"/>
<dbReference type="FunFam" id="3.30.420.10:FF:000032">
    <property type="entry name" value="Retrovirus-related Pol polyprotein from transposon 297-like Protein"/>
    <property type="match status" value="1"/>
</dbReference>
<dbReference type="InterPro" id="IPR021109">
    <property type="entry name" value="Peptidase_aspartic_dom_sf"/>
</dbReference>
<keyword evidence="2" id="KW-0808">Transferase</keyword>
<evidence type="ECO:0000259" key="10">
    <source>
        <dbReference type="PROSITE" id="PS50158"/>
    </source>
</evidence>
<dbReference type="InterPro" id="IPR043128">
    <property type="entry name" value="Rev_trsase/Diguanyl_cyclase"/>
</dbReference>
<evidence type="ECO:0000256" key="4">
    <source>
        <dbReference type="ARBA" id="ARBA00022722"/>
    </source>
</evidence>
<dbReference type="SUPFAM" id="SSF53098">
    <property type="entry name" value="Ribonuclease H-like"/>
    <property type="match status" value="1"/>
</dbReference>
<dbReference type="GO" id="GO:0006508">
    <property type="term" value="P:proteolysis"/>
    <property type="evidence" value="ECO:0007669"/>
    <property type="project" value="UniProtKB-KW"/>
</dbReference>
<dbReference type="FunFam" id="3.10.20.370:FF:000001">
    <property type="entry name" value="Retrovirus-related Pol polyprotein from transposon 17.6-like protein"/>
    <property type="match status" value="1"/>
</dbReference>
<dbReference type="CDD" id="cd00303">
    <property type="entry name" value="retropepsin_like"/>
    <property type="match status" value="1"/>
</dbReference>
<dbReference type="GO" id="GO:0008270">
    <property type="term" value="F:zinc ion binding"/>
    <property type="evidence" value="ECO:0007669"/>
    <property type="project" value="UniProtKB-KW"/>
</dbReference>
<evidence type="ECO:0000256" key="6">
    <source>
        <dbReference type="ARBA" id="ARBA00022801"/>
    </source>
</evidence>
<dbReference type="GO" id="GO:0004190">
    <property type="term" value="F:aspartic-type endopeptidase activity"/>
    <property type="evidence" value="ECO:0007669"/>
    <property type="project" value="UniProtKB-KW"/>
</dbReference>
<feature type="compositionally biased region" description="Pro residues" evidence="9">
    <location>
        <begin position="271"/>
        <end position="283"/>
    </location>
</feature>
<dbReference type="GO" id="GO:0003964">
    <property type="term" value="F:RNA-directed DNA polymerase activity"/>
    <property type="evidence" value="ECO:0007669"/>
    <property type="project" value="UniProtKB-KW"/>
</dbReference>